<evidence type="ECO:0000256" key="4">
    <source>
        <dbReference type="ARBA" id="ARBA00022832"/>
    </source>
</evidence>
<evidence type="ECO:0000256" key="6">
    <source>
        <dbReference type="ARBA" id="ARBA00023098"/>
    </source>
</evidence>
<keyword evidence="6 8" id="KW-0443">Lipid metabolism</keyword>
<dbReference type="HAMAP" id="MF_00101">
    <property type="entry name" value="AcpS"/>
    <property type="match status" value="1"/>
</dbReference>
<feature type="domain" description="4'-phosphopantetheinyl transferase" evidence="9">
    <location>
        <begin position="5"/>
        <end position="121"/>
    </location>
</feature>
<keyword evidence="4 8" id="KW-0276">Fatty acid metabolism</keyword>
<evidence type="ECO:0000259" key="9">
    <source>
        <dbReference type="Pfam" id="PF01648"/>
    </source>
</evidence>
<keyword evidence="3 8" id="KW-0479">Metal-binding</keyword>
<comment type="function">
    <text evidence="8">Transfers the 4'-phosphopantetheine moiety from coenzyme A to a Ser of acyl-carrier-protein.</text>
</comment>
<accession>A0A845S9N3</accession>
<reference evidence="10 11" key="1">
    <citation type="submission" date="2018-10" db="EMBL/GenBank/DDBJ databases">
        <title>Iterative Subtractive Binning of Freshwater Chronoseries Metagenomes Recovers Nearly Complete Genomes from over Four Hundred Novel Species.</title>
        <authorList>
            <person name="Rodriguez-R L.M."/>
            <person name="Tsementzi D."/>
            <person name="Luo C."/>
            <person name="Konstantinidis K.T."/>
        </authorList>
    </citation>
    <scope>NUCLEOTIDE SEQUENCE [LARGE SCALE GENOMIC DNA]</scope>
    <source>
        <strain evidence="10">WB7_2B_003</strain>
    </source>
</reference>
<comment type="caution">
    <text evidence="10">The sequence shown here is derived from an EMBL/GenBank/DDBJ whole genome shotgun (WGS) entry which is preliminary data.</text>
</comment>
<dbReference type="SUPFAM" id="SSF56214">
    <property type="entry name" value="4'-phosphopantetheinyl transferase"/>
    <property type="match status" value="1"/>
</dbReference>
<evidence type="ECO:0000256" key="1">
    <source>
        <dbReference type="ARBA" id="ARBA00022516"/>
    </source>
</evidence>
<dbReference type="InterPro" id="IPR008278">
    <property type="entry name" value="4-PPantetheinyl_Trfase_dom"/>
</dbReference>
<dbReference type="AlphaFoldDB" id="A0A845S9N3"/>
<evidence type="ECO:0000313" key="11">
    <source>
        <dbReference type="Proteomes" id="UP000572953"/>
    </source>
</evidence>
<gene>
    <name evidence="8" type="primary">acpS</name>
    <name evidence="10" type="ORF">EBV78_00500</name>
</gene>
<dbReference type="InterPro" id="IPR037143">
    <property type="entry name" value="4-PPantetheinyl_Trfase_dom_sf"/>
</dbReference>
<organism evidence="10 11">
    <name type="scientific">Candidatus Fonsibacter lacus</name>
    <dbReference type="NCBI Taxonomy" id="2576439"/>
    <lineage>
        <taxon>Bacteria</taxon>
        <taxon>Pseudomonadati</taxon>
        <taxon>Pseudomonadota</taxon>
        <taxon>Alphaproteobacteria</taxon>
        <taxon>Candidatus Pelagibacterales</taxon>
        <taxon>Candidatus Pelagibacterales incertae sedis</taxon>
        <taxon>Candidatus Fonsibacter</taxon>
    </lineage>
</organism>
<evidence type="ECO:0000313" key="10">
    <source>
        <dbReference type="EMBL" id="NCU62568.1"/>
    </source>
</evidence>
<dbReference type="NCBIfam" id="TIGR00556">
    <property type="entry name" value="pantethn_trn"/>
    <property type="match status" value="1"/>
</dbReference>
<name>A0A845S9N3_9PROT</name>
<dbReference type="GO" id="GO:0000287">
    <property type="term" value="F:magnesium ion binding"/>
    <property type="evidence" value="ECO:0007669"/>
    <property type="project" value="UniProtKB-UniRule"/>
</dbReference>
<keyword evidence="8" id="KW-0963">Cytoplasm</keyword>
<protein>
    <recommendedName>
        <fullName evidence="8">Holo-[acyl-carrier-protein] synthase</fullName>
        <shortName evidence="8">Holo-ACP synthase</shortName>
        <ecNumber evidence="8">2.7.8.7</ecNumber>
    </recommendedName>
    <alternativeName>
        <fullName evidence="8">4'-phosphopantetheinyl transferase AcpS</fullName>
    </alternativeName>
</protein>
<keyword evidence="5 8" id="KW-0460">Magnesium</keyword>
<evidence type="ECO:0000256" key="7">
    <source>
        <dbReference type="ARBA" id="ARBA00023160"/>
    </source>
</evidence>
<dbReference type="GO" id="GO:0005737">
    <property type="term" value="C:cytoplasm"/>
    <property type="evidence" value="ECO:0007669"/>
    <property type="project" value="UniProtKB-SubCell"/>
</dbReference>
<sequence length="130" mass="14681">MNVIGLGTDIVNINRIKKIYTKYGNHFLDKILTESEKKIEKKKSRLKNIETIAKRFAAKEAISKAIGHGFSKGIHFKNIEIYNDKNGRPYANVNGKAKIILNKISKKHNIFLSLSDDKPWAVATALITSQ</sequence>
<dbReference type="Pfam" id="PF01648">
    <property type="entry name" value="ACPS"/>
    <property type="match status" value="1"/>
</dbReference>
<dbReference type="Proteomes" id="UP000572953">
    <property type="component" value="Unassembled WGS sequence"/>
</dbReference>
<dbReference type="InterPro" id="IPR004568">
    <property type="entry name" value="Ppantetheine-prot_Trfase_dom"/>
</dbReference>
<evidence type="ECO:0000256" key="5">
    <source>
        <dbReference type="ARBA" id="ARBA00022842"/>
    </source>
</evidence>
<evidence type="ECO:0000256" key="2">
    <source>
        <dbReference type="ARBA" id="ARBA00022679"/>
    </source>
</evidence>
<keyword evidence="1 8" id="KW-0444">Lipid biosynthesis</keyword>
<comment type="cofactor">
    <cofactor evidence="8">
        <name>Mg(2+)</name>
        <dbReference type="ChEBI" id="CHEBI:18420"/>
    </cofactor>
</comment>
<keyword evidence="7 8" id="KW-0275">Fatty acid biosynthesis</keyword>
<feature type="binding site" evidence="8">
    <location>
        <position position="60"/>
    </location>
    <ligand>
        <name>Mg(2+)</name>
        <dbReference type="ChEBI" id="CHEBI:18420"/>
    </ligand>
</feature>
<evidence type="ECO:0000256" key="3">
    <source>
        <dbReference type="ARBA" id="ARBA00022723"/>
    </source>
</evidence>
<comment type="similarity">
    <text evidence="8">Belongs to the P-Pant transferase superfamily. AcpS family.</text>
</comment>
<feature type="binding site" evidence="8">
    <location>
        <position position="9"/>
    </location>
    <ligand>
        <name>Mg(2+)</name>
        <dbReference type="ChEBI" id="CHEBI:18420"/>
    </ligand>
</feature>
<dbReference type="EMBL" id="RGGN01000006">
    <property type="protein sequence ID" value="NCU62568.1"/>
    <property type="molecule type" value="Genomic_DNA"/>
</dbReference>
<proteinExistence type="inferred from homology"/>
<evidence type="ECO:0000256" key="8">
    <source>
        <dbReference type="HAMAP-Rule" id="MF_00101"/>
    </source>
</evidence>
<keyword evidence="2 8" id="KW-0808">Transferase</keyword>
<dbReference type="InterPro" id="IPR002582">
    <property type="entry name" value="ACPS"/>
</dbReference>
<comment type="catalytic activity">
    <reaction evidence="8">
        <text>apo-[ACP] + CoA = holo-[ACP] + adenosine 3',5'-bisphosphate + H(+)</text>
        <dbReference type="Rhea" id="RHEA:12068"/>
        <dbReference type="Rhea" id="RHEA-COMP:9685"/>
        <dbReference type="Rhea" id="RHEA-COMP:9690"/>
        <dbReference type="ChEBI" id="CHEBI:15378"/>
        <dbReference type="ChEBI" id="CHEBI:29999"/>
        <dbReference type="ChEBI" id="CHEBI:57287"/>
        <dbReference type="ChEBI" id="CHEBI:58343"/>
        <dbReference type="ChEBI" id="CHEBI:64479"/>
        <dbReference type="EC" id="2.7.8.7"/>
    </reaction>
</comment>
<dbReference type="NCBIfam" id="TIGR00516">
    <property type="entry name" value="acpS"/>
    <property type="match status" value="1"/>
</dbReference>
<dbReference type="EC" id="2.7.8.7" evidence="8"/>
<dbReference type="GO" id="GO:0006633">
    <property type="term" value="P:fatty acid biosynthetic process"/>
    <property type="evidence" value="ECO:0007669"/>
    <property type="project" value="UniProtKB-UniRule"/>
</dbReference>
<dbReference type="GO" id="GO:0008897">
    <property type="term" value="F:holo-[acyl-carrier-protein] synthase activity"/>
    <property type="evidence" value="ECO:0007669"/>
    <property type="project" value="UniProtKB-UniRule"/>
</dbReference>
<dbReference type="Gene3D" id="3.90.470.20">
    <property type="entry name" value="4'-phosphopantetheinyl transferase domain"/>
    <property type="match status" value="1"/>
</dbReference>
<comment type="subcellular location">
    <subcellularLocation>
        <location evidence="8">Cytoplasm</location>
    </subcellularLocation>
</comment>